<dbReference type="GO" id="GO:0008763">
    <property type="term" value="F:UDP-N-acetylmuramate-L-alanine ligase activity"/>
    <property type="evidence" value="ECO:0007669"/>
    <property type="project" value="UniProtKB-EC"/>
</dbReference>
<dbReference type="Proteomes" id="UP001523566">
    <property type="component" value="Unassembled WGS sequence"/>
</dbReference>
<evidence type="ECO:0000256" key="11">
    <source>
        <dbReference type="ARBA" id="ARBA00023306"/>
    </source>
</evidence>
<evidence type="ECO:0000256" key="14">
    <source>
        <dbReference type="HAMAP-Rule" id="MF_00046"/>
    </source>
</evidence>
<evidence type="ECO:0000259" key="15">
    <source>
        <dbReference type="Pfam" id="PF01225"/>
    </source>
</evidence>
<evidence type="ECO:0000259" key="16">
    <source>
        <dbReference type="Pfam" id="PF02875"/>
    </source>
</evidence>
<dbReference type="Pfam" id="PF01225">
    <property type="entry name" value="Mur_ligase"/>
    <property type="match status" value="1"/>
</dbReference>
<dbReference type="Gene3D" id="3.40.1190.10">
    <property type="entry name" value="Mur-like, catalytic domain"/>
    <property type="match status" value="1"/>
</dbReference>
<keyword evidence="4 14" id="KW-0963">Cytoplasm</keyword>
<reference evidence="18 19" key="1">
    <citation type="journal article" date="2022" name="Genome Biol. Evol.">
        <title>Host diet, physiology and behaviors set the stage for Lachnospiraceae cladogenesis.</title>
        <authorList>
            <person name="Vera-Ponce De Leon A."/>
            <person name="Schneider M."/>
            <person name="Jahnes B.C."/>
            <person name="Sadowski V."/>
            <person name="Camuy-Velez L.A."/>
            <person name="Duan J."/>
            <person name="Sabree Z.L."/>
        </authorList>
    </citation>
    <scope>NUCLEOTIDE SEQUENCE [LARGE SCALE GENOMIC DNA]</scope>
    <source>
        <strain evidence="18 19">PAL113</strain>
    </source>
</reference>
<keyword evidence="9 14" id="KW-0133">Cell shape</keyword>
<evidence type="ECO:0000256" key="3">
    <source>
        <dbReference type="ARBA" id="ARBA00012211"/>
    </source>
</evidence>
<evidence type="ECO:0000256" key="4">
    <source>
        <dbReference type="ARBA" id="ARBA00022490"/>
    </source>
</evidence>
<evidence type="ECO:0000256" key="5">
    <source>
        <dbReference type="ARBA" id="ARBA00022598"/>
    </source>
</evidence>
<dbReference type="RefSeq" id="WP_262066345.1">
    <property type="nucleotide sequence ID" value="NZ_JAMXOD010000011.1"/>
</dbReference>
<dbReference type="InterPro" id="IPR005758">
    <property type="entry name" value="UDP-N-AcMur_Ala_ligase_MurC"/>
</dbReference>
<comment type="function">
    <text evidence="14">Cell wall formation.</text>
</comment>
<keyword evidence="11 14" id="KW-0131">Cell cycle</keyword>
<dbReference type="HAMAP" id="MF_00046">
    <property type="entry name" value="MurC"/>
    <property type="match status" value="1"/>
</dbReference>
<comment type="similarity">
    <text evidence="14">Belongs to the MurCDEF family.</text>
</comment>
<gene>
    <name evidence="14 18" type="primary">murC</name>
    <name evidence="18" type="ORF">NK125_09055</name>
</gene>
<feature type="domain" description="Mur ligase central" evidence="17">
    <location>
        <begin position="116"/>
        <end position="296"/>
    </location>
</feature>
<comment type="subcellular location">
    <subcellularLocation>
        <location evidence="1 14">Cytoplasm</location>
    </subcellularLocation>
</comment>
<accession>A0ABT1E9P7</accession>
<name>A0ABT1E9P7_9FIRM</name>
<dbReference type="InterPro" id="IPR004101">
    <property type="entry name" value="Mur_ligase_C"/>
</dbReference>
<feature type="domain" description="Mur ligase N-terminal catalytic" evidence="15">
    <location>
        <begin position="11"/>
        <end position="110"/>
    </location>
</feature>
<dbReference type="SUPFAM" id="SSF51984">
    <property type="entry name" value="MurCD N-terminal domain"/>
    <property type="match status" value="1"/>
</dbReference>
<dbReference type="InterPro" id="IPR013221">
    <property type="entry name" value="Mur_ligase_cen"/>
</dbReference>
<keyword evidence="8 14" id="KW-0067">ATP-binding</keyword>
<dbReference type="EC" id="6.3.2.8" evidence="3 14"/>
<organism evidence="18 19">
    <name type="scientific">Aequitasia blattaphilus</name>
    <dbReference type="NCBI Taxonomy" id="2949332"/>
    <lineage>
        <taxon>Bacteria</taxon>
        <taxon>Bacillati</taxon>
        <taxon>Bacillota</taxon>
        <taxon>Clostridia</taxon>
        <taxon>Lachnospirales</taxon>
        <taxon>Lachnospiraceae</taxon>
        <taxon>Aequitasia</taxon>
    </lineage>
</organism>
<dbReference type="NCBIfam" id="TIGR01082">
    <property type="entry name" value="murC"/>
    <property type="match status" value="1"/>
</dbReference>
<evidence type="ECO:0000256" key="8">
    <source>
        <dbReference type="ARBA" id="ARBA00022840"/>
    </source>
</evidence>
<dbReference type="EMBL" id="JAMZFW010000011">
    <property type="protein sequence ID" value="MCP1102560.1"/>
    <property type="molecule type" value="Genomic_DNA"/>
</dbReference>
<evidence type="ECO:0000256" key="13">
    <source>
        <dbReference type="ARBA" id="ARBA00047833"/>
    </source>
</evidence>
<dbReference type="InterPro" id="IPR036565">
    <property type="entry name" value="Mur-like_cat_sf"/>
</dbReference>
<evidence type="ECO:0000256" key="1">
    <source>
        <dbReference type="ARBA" id="ARBA00004496"/>
    </source>
</evidence>
<dbReference type="Gene3D" id="3.40.50.720">
    <property type="entry name" value="NAD(P)-binding Rossmann-like Domain"/>
    <property type="match status" value="1"/>
</dbReference>
<dbReference type="Pfam" id="PF08245">
    <property type="entry name" value="Mur_ligase_M"/>
    <property type="match status" value="1"/>
</dbReference>
<dbReference type="PANTHER" id="PTHR43445">
    <property type="entry name" value="UDP-N-ACETYLMURAMATE--L-ALANINE LIGASE-RELATED"/>
    <property type="match status" value="1"/>
</dbReference>
<protein>
    <recommendedName>
        <fullName evidence="3 14">UDP-N-acetylmuramate--L-alanine ligase</fullName>
        <ecNumber evidence="3 14">6.3.2.8</ecNumber>
    </recommendedName>
    <alternativeName>
        <fullName evidence="14">UDP-N-acetylmuramoyl-L-alanine synthetase</fullName>
    </alternativeName>
</protein>
<evidence type="ECO:0000256" key="12">
    <source>
        <dbReference type="ARBA" id="ARBA00023316"/>
    </source>
</evidence>
<dbReference type="InterPro" id="IPR000713">
    <property type="entry name" value="Mur_ligase_N"/>
</dbReference>
<evidence type="ECO:0000256" key="2">
    <source>
        <dbReference type="ARBA" id="ARBA00004752"/>
    </source>
</evidence>
<keyword evidence="19" id="KW-1185">Reference proteome</keyword>
<evidence type="ECO:0000256" key="10">
    <source>
        <dbReference type="ARBA" id="ARBA00022984"/>
    </source>
</evidence>
<dbReference type="SUPFAM" id="SSF53623">
    <property type="entry name" value="MurD-like peptide ligases, catalytic domain"/>
    <property type="match status" value="1"/>
</dbReference>
<feature type="binding site" evidence="14">
    <location>
        <begin position="118"/>
        <end position="124"/>
    </location>
    <ligand>
        <name>ATP</name>
        <dbReference type="ChEBI" id="CHEBI:30616"/>
    </ligand>
</feature>
<dbReference type="SUPFAM" id="SSF53244">
    <property type="entry name" value="MurD-like peptide ligases, peptide-binding domain"/>
    <property type="match status" value="1"/>
</dbReference>
<evidence type="ECO:0000259" key="17">
    <source>
        <dbReference type="Pfam" id="PF08245"/>
    </source>
</evidence>
<evidence type="ECO:0000256" key="7">
    <source>
        <dbReference type="ARBA" id="ARBA00022741"/>
    </source>
</evidence>
<evidence type="ECO:0000256" key="9">
    <source>
        <dbReference type="ARBA" id="ARBA00022960"/>
    </source>
</evidence>
<sequence>MYKINFKEPIHVHFIGIGGISMSGLAEILLKENFTISGSDNQDSSLLDELRRKNVQIDIGQKASNIREGIDLVVYTAAVHEDNEEYAAAKNKGLPMLSRAELLGQLMENYDVPIAVAGTHGKTTTTSMLSHILLEGEKDPTISVGGILPSINGNIKVGGNNLFLTEACEYTNSFLHFFPKISIILNIDEDHLDFFKDLDDIYQSFLAFSKLLPEDGTLVINGDIEGLSLFTGNVSAPLLTYGIGEGYDCYAKNIVFDSMGCPSFDAYYKDEAPKHITLSVHGEHNVGNALASIATARLIDTPWNEIQKGLTSFTGTNRRFEKKGERNGVTIIDDYAHHPTEIKATLKAANAYPHREIWCIFQPHTYSRTKALFQEFADTLSLSDHIILTKIYAARETDTLGVSSEDLAEQIKKKGKNAYYFETFEEIENFCIENCKKGDMLITMGAGNVVTIGESILNH</sequence>
<dbReference type="InterPro" id="IPR036615">
    <property type="entry name" value="Mur_ligase_C_dom_sf"/>
</dbReference>
<dbReference type="Pfam" id="PF02875">
    <property type="entry name" value="Mur_ligase_C"/>
    <property type="match status" value="1"/>
</dbReference>
<dbReference type="PANTHER" id="PTHR43445:SF3">
    <property type="entry name" value="UDP-N-ACETYLMURAMATE--L-ALANINE LIGASE"/>
    <property type="match status" value="1"/>
</dbReference>
<evidence type="ECO:0000313" key="19">
    <source>
        <dbReference type="Proteomes" id="UP001523566"/>
    </source>
</evidence>
<comment type="caution">
    <text evidence="18">The sequence shown here is derived from an EMBL/GenBank/DDBJ whole genome shotgun (WGS) entry which is preliminary data.</text>
</comment>
<comment type="catalytic activity">
    <reaction evidence="13 14">
        <text>UDP-N-acetyl-alpha-D-muramate + L-alanine + ATP = UDP-N-acetyl-alpha-D-muramoyl-L-alanine + ADP + phosphate + H(+)</text>
        <dbReference type="Rhea" id="RHEA:23372"/>
        <dbReference type="ChEBI" id="CHEBI:15378"/>
        <dbReference type="ChEBI" id="CHEBI:30616"/>
        <dbReference type="ChEBI" id="CHEBI:43474"/>
        <dbReference type="ChEBI" id="CHEBI:57972"/>
        <dbReference type="ChEBI" id="CHEBI:70757"/>
        <dbReference type="ChEBI" id="CHEBI:83898"/>
        <dbReference type="ChEBI" id="CHEBI:456216"/>
        <dbReference type="EC" id="6.3.2.8"/>
    </reaction>
</comment>
<comment type="pathway">
    <text evidence="2 14">Cell wall biogenesis; peptidoglycan biosynthesis.</text>
</comment>
<keyword evidence="10 14" id="KW-0573">Peptidoglycan synthesis</keyword>
<evidence type="ECO:0000313" key="18">
    <source>
        <dbReference type="EMBL" id="MCP1102560.1"/>
    </source>
</evidence>
<keyword evidence="12 14" id="KW-0961">Cell wall biogenesis/degradation</keyword>
<dbReference type="InterPro" id="IPR050061">
    <property type="entry name" value="MurCDEF_pg_biosynth"/>
</dbReference>
<dbReference type="Gene3D" id="3.90.190.20">
    <property type="entry name" value="Mur ligase, C-terminal domain"/>
    <property type="match status" value="1"/>
</dbReference>
<proteinExistence type="inferred from homology"/>
<evidence type="ECO:0000256" key="6">
    <source>
        <dbReference type="ARBA" id="ARBA00022618"/>
    </source>
</evidence>
<keyword evidence="5 14" id="KW-0436">Ligase</keyword>
<keyword evidence="7 14" id="KW-0547">Nucleotide-binding</keyword>
<feature type="domain" description="Mur ligase C-terminal" evidence="16">
    <location>
        <begin position="318"/>
        <end position="447"/>
    </location>
</feature>
<keyword evidence="6 14" id="KW-0132">Cell division</keyword>